<dbReference type="GO" id="GO:0003824">
    <property type="term" value="F:catalytic activity"/>
    <property type="evidence" value="ECO:0007669"/>
    <property type="project" value="InterPro"/>
</dbReference>
<dbReference type="InterPro" id="IPR002500">
    <property type="entry name" value="PAPS_reduct_dom"/>
</dbReference>
<evidence type="ECO:0000259" key="1">
    <source>
        <dbReference type="Pfam" id="PF01507"/>
    </source>
</evidence>
<comment type="caution">
    <text evidence="2">The sequence shown here is derived from an EMBL/GenBank/DDBJ whole genome shotgun (WGS) entry which is preliminary data.</text>
</comment>
<organism evidence="2 3">
    <name type="scientific">Candidatus Brocadia sapporoensis</name>
    <dbReference type="NCBI Taxonomy" id="392547"/>
    <lineage>
        <taxon>Bacteria</taxon>
        <taxon>Pseudomonadati</taxon>
        <taxon>Planctomycetota</taxon>
        <taxon>Candidatus Brocadiia</taxon>
        <taxon>Candidatus Brocadiales</taxon>
        <taxon>Candidatus Brocadiaceae</taxon>
        <taxon>Candidatus Brocadia</taxon>
    </lineage>
</organism>
<dbReference type="Proteomes" id="UP000242219">
    <property type="component" value="Unassembled WGS sequence"/>
</dbReference>
<dbReference type="EMBL" id="MJUW02000112">
    <property type="protein sequence ID" value="OQD44956.1"/>
    <property type="molecule type" value="Genomic_DNA"/>
</dbReference>
<evidence type="ECO:0000313" key="3">
    <source>
        <dbReference type="Proteomes" id="UP000242219"/>
    </source>
</evidence>
<reference evidence="2 3" key="1">
    <citation type="journal article" date="2016" name="Genome Announc.">
        <title>Draft Genome Sequence of the Anaerobic Ammonium-Oxidizing Bacterium 'Candidatus Brocadia sp. 40'.</title>
        <authorList>
            <person name="Ali M."/>
            <person name="Haroon M.F."/>
            <person name="Narita Y."/>
            <person name="Zhang L."/>
            <person name="Rangel Shaw D."/>
            <person name="Okabe S."/>
            <person name="Saikaly P.E."/>
        </authorList>
    </citation>
    <scope>NUCLEOTIDE SEQUENCE [LARGE SCALE GENOMIC DNA]</scope>
    <source>
        <strain evidence="2 3">40</strain>
    </source>
</reference>
<dbReference type="Pfam" id="PF01507">
    <property type="entry name" value="PAPS_reduct"/>
    <property type="match status" value="1"/>
</dbReference>
<feature type="domain" description="Phosphoadenosine phosphosulphate reductase" evidence="1">
    <location>
        <begin position="37"/>
        <end position="105"/>
    </location>
</feature>
<gene>
    <name evidence="2" type="ORF">BIY37_11075</name>
</gene>
<protein>
    <recommendedName>
        <fullName evidence="1">Phosphoadenosine phosphosulphate reductase domain-containing protein</fullName>
    </recommendedName>
</protein>
<sequence length="106" mass="12566">MKDTLELDVSTANKQLECFTLMEHIRRAVEVIGKDAVLLSSMQSSALVLRHCFYRMELRNEVLFVDTGYHFRKTLQPPDEFIRHYQLTIVTLYPELITEQQEKKFE</sequence>
<proteinExistence type="predicted"/>
<dbReference type="RefSeq" id="WP_070067887.1">
    <property type="nucleotide sequence ID" value="NZ_MJUW02000112.1"/>
</dbReference>
<dbReference type="AlphaFoldDB" id="A0A1V6LXW2"/>
<dbReference type="Gene3D" id="3.40.50.620">
    <property type="entry name" value="HUPs"/>
    <property type="match status" value="1"/>
</dbReference>
<dbReference type="InterPro" id="IPR014729">
    <property type="entry name" value="Rossmann-like_a/b/a_fold"/>
</dbReference>
<keyword evidence="3" id="KW-1185">Reference proteome</keyword>
<name>A0A1V6LXW2_9BACT</name>
<dbReference type="SUPFAM" id="SSF52402">
    <property type="entry name" value="Adenine nucleotide alpha hydrolases-like"/>
    <property type="match status" value="1"/>
</dbReference>
<evidence type="ECO:0000313" key="2">
    <source>
        <dbReference type="EMBL" id="OQD44956.1"/>
    </source>
</evidence>
<accession>A0A1V6LXW2</accession>